<evidence type="ECO:0000313" key="2">
    <source>
        <dbReference type="Proteomes" id="UP000292052"/>
    </source>
</evidence>
<dbReference type="InterPro" id="IPR010512">
    <property type="entry name" value="DUF1091"/>
</dbReference>
<dbReference type="Proteomes" id="UP000292052">
    <property type="component" value="Unassembled WGS sequence"/>
</dbReference>
<dbReference type="Pfam" id="PF06477">
    <property type="entry name" value="DUF1091"/>
    <property type="match status" value="1"/>
</dbReference>
<dbReference type="AlphaFoldDB" id="A0A482VGQ5"/>
<keyword evidence="2" id="KW-1185">Reference proteome</keyword>
<protein>
    <submittedName>
        <fullName evidence="1">DUF1091 domain containing protein</fullName>
    </submittedName>
</protein>
<feature type="non-terminal residue" evidence="1">
    <location>
        <position position="134"/>
    </location>
</feature>
<organism evidence="1 2">
    <name type="scientific">Asbolus verrucosus</name>
    <name type="common">Desert ironclad beetle</name>
    <dbReference type="NCBI Taxonomy" id="1661398"/>
    <lineage>
        <taxon>Eukaryota</taxon>
        <taxon>Metazoa</taxon>
        <taxon>Ecdysozoa</taxon>
        <taxon>Arthropoda</taxon>
        <taxon>Hexapoda</taxon>
        <taxon>Insecta</taxon>
        <taxon>Pterygota</taxon>
        <taxon>Neoptera</taxon>
        <taxon>Endopterygota</taxon>
        <taxon>Coleoptera</taxon>
        <taxon>Polyphaga</taxon>
        <taxon>Cucujiformia</taxon>
        <taxon>Tenebrionidae</taxon>
        <taxon>Pimeliinae</taxon>
        <taxon>Asbolus</taxon>
    </lineage>
</organism>
<evidence type="ECO:0000313" key="1">
    <source>
        <dbReference type="EMBL" id="RZC32061.1"/>
    </source>
</evidence>
<dbReference type="EMBL" id="QDEB01100473">
    <property type="protein sequence ID" value="RZC32061.1"/>
    <property type="molecule type" value="Genomic_DNA"/>
</dbReference>
<proteinExistence type="predicted"/>
<sequence>YEYIVNYERLELAYYEKNLVKDAYFLFRKYNRTNFCLNVSFTLLDDLDGNNINFTTSIYQLLSNQYKRTGIELNFNVCKYWKNNLYGTAKHLAQFGNLEGCDIKKKHYYLYNFMPDESTFPKYIPLGSYMIQMD</sequence>
<feature type="non-terminal residue" evidence="1">
    <location>
        <position position="1"/>
    </location>
</feature>
<comment type="caution">
    <text evidence="1">The sequence shown here is derived from an EMBL/GenBank/DDBJ whole genome shotgun (WGS) entry which is preliminary data.</text>
</comment>
<accession>A0A482VGQ5</accession>
<dbReference type="OrthoDB" id="8180029at2759"/>
<dbReference type="PANTHER" id="PTHR21112">
    <property type="entry name" value="CHEMOSENSORY PROTEIN A 29A-RELATED"/>
    <property type="match status" value="1"/>
</dbReference>
<dbReference type="PANTHER" id="PTHR21112:SF0">
    <property type="entry name" value="CHEMOSENSORY PROTEIN A 29A-RELATED"/>
    <property type="match status" value="1"/>
</dbReference>
<name>A0A482VGQ5_ASBVE</name>
<reference evidence="1 2" key="1">
    <citation type="submission" date="2017-03" db="EMBL/GenBank/DDBJ databases">
        <title>Genome of the blue death feigning beetle - Asbolus verrucosus.</title>
        <authorList>
            <person name="Rider S.D."/>
        </authorList>
    </citation>
    <scope>NUCLEOTIDE SEQUENCE [LARGE SCALE GENOMIC DNA]</scope>
    <source>
        <strain evidence="1">Butters</strain>
        <tissue evidence="1">Head and leg muscle</tissue>
    </source>
</reference>
<gene>
    <name evidence="1" type="ORF">BDFB_008905</name>
</gene>